<dbReference type="Pfam" id="PF03358">
    <property type="entry name" value="FMN_red"/>
    <property type="match status" value="1"/>
</dbReference>
<keyword evidence="5" id="KW-1185">Reference proteome</keyword>
<accession>A0ABV2M8B7</accession>
<dbReference type="Gene3D" id="3.40.50.360">
    <property type="match status" value="1"/>
</dbReference>
<sequence length="225" mass="26347">MTKIAMIIACGRNQKLLDLIKQIISTKSEDILLDCMYLFDDKLKMCNGCAQCFIDGNCHIDKSDNMNEYKNRMMQADIILLLTTSYLGNISGISKAFIERLSGWFQLFILLGKRGVLLVVNDNYSSQLPVLYLKNIFYHLGIDVILSKSFSIKTFEDYCQTDLWKEITNIYYKNEIISEYLNEIFVKVKGIILSMDRNNYKKIWWEQREMIDCKSIYDVLNKLEL</sequence>
<dbReference type="InterPro" id="IPR051796">
    <property type="entry name" value="ISF_SsuE-like"/>
</dbReference>
<protein>
    <submittedName>
        <fullName evidence="4">Multimeric flavodoxin WrbA</fullName>
    </submittedName>
</protein>
<keyword evidence="1" id="KW-0285">Flavoprotein</keyword>
<dbReference type="RefSeq" id="WP_257465850.1">
    <property type="nucleotide sequence ID" value="NZ_JANJZT010000085.1"/>
</dbReference>
<evidence type="ECO:0000313" key="5">
    <source>
        <dbReference type="Proteomes" id="UP001549106"/>
    </source>
</evidence>
<comment type="caution">
    <text evidence="4">The sequence shown here is derived from an EMBL/GenBank/DDBJ whole genome shotgun (WGS) entry which is preliminary data.</text>
</comment>
<organism evidence="4 5">
    <name type="scientific">Blautia caecimuris</name>
    <dbReference type="NCBI Taxonomy" id="1796615"/>
    <lineage>
        <taxon>Bacteria</taxon>
        <taxon>Bacillati</taxon>
        <taxon>Bacillota</taxon>
        <taxon>Clostridia</taxon>
        <taxon>Lachnospirales</taxon>
        <taxon>Lachnospiraceae</taxon>
        <taxon>Blautia</taxon>
    </lineage>
</organism>
<reference evidence="4 5" key="1">
    <citation type="submission" date="2024-06" db="EMBL/GenBank/DDBJ databases">
        <title>Genomic Encyclopedia of Type Strains, Phase IV (KMG-IV): sequencing the most valuable type-strain genomes for metagenomic binning, comparative biology and taxonomic classification.</title>
        <authorList>
            <person name="Goeker M."/>
        </authorList>
    </citation>
    <scope>NUCLEOTIDE SEQUENCE [LARGE SCALE GENOMIC DNA]</scope>
    <source>
        <strain evidence="4 5">DSM 29492</strain>
    </source>
</reference>
<feature type="domain" description="NADPH-dependent FMN reductase-like" evidence="3">
    <location>
        <begin position="11"/>
        <end position="155"/>
    </location>
</feature>
<dbReference type="InterPro" id="IPR005025">
    <property type="entry name" value="FMN_Rdtase-like_dom"/>
</dbReference>
<dbReference type="EMBL" id="JBEPMJ010000086">
    <property type="protein sequence ID" value="MET3752654.1"/>
    <property type="molecule type" value="Genomic_DNA"/>
</dbReference>
<dbReference type="Proteomes" id="UP001549106">
    <property type="component" value="Unassembled WGS sequence"/>
</dbReference>
<proteinExistence type="predicted"/>
<evidence type="ECO:0000256" key="1">
    <source>
        <dbReference type="ARBA" id="ARBA00022630"/>
    </source>
</evidence>
<dbReference type="SUPFAM" id="SSF52218">
    <property type="entry name" value="Flavoproteins"/>
    <property type="match status" value="1"/>
</dbReference>
<name>A0ABV2M8B7_9FIRM</name>
<dbReference type="InterPro" id="IPR029039">
    <property type="entry name" value="Flavoprotein-like_sf"/>
</dbReference>
<gene>
    <name evidence="4" type="ORF">ABID24_003929</name>
</gene>
<dbReference type="PANTHER" id="PTHR43278">
    <property type="entry name" value="NAD(P)H-DEPENDENT FMN-CONTAINING OXIDOREDUCTASE YWQN-RELATED"/>
    <property type="match status" value="1"/>
</dbReference>
<keyword evidence="2" id="KW-0288">FMN</keyword>
<evidence type="ECO:0000259" key="3">
    <source>
        <dbReference type="Pfam" id="PF03358"/>
    </source>
</evidence>
<evidence type="ECO:0000256" key="2">
    <source>
        <dbReference type="ARBA" id="ARBA00022643"/>
    </source>
</evidence>
<evidence type="ECO:0000313" key="4">
    <source>
        <dbReference type="EMBL" id="MET3752654.1"/>
    </source>
</evidence>
<dbReference type="PANTHER" id="PTHR43278:SF4">
    <property type="entry name" value="NAD(P)H-DEPENDENT FMN-CONTAINING OXIDOREDUCTASE YWQN-RELATED"/>
    <property type="match status" value="1"/>
</dbReference>